<protein>
    <submittedName>
        <fullName evidence="2">Acetyltransferase (GNAT) family</fullName>
    </submittedName>
</protein>
<dbReference type="RefSeq" id="WP_075071809.1">
    <property type="nucleotide sequence ID" value="NZ_DF967972.1"/>
</dbReference>
<dbReference type="CDD" id="cd04301">
    <property type="entry name" value="NAT_SF"/>
    <property type="match status" value="1"/>
</dbReference>
<name>A0A0S7B5Y7_9CHLR</name>
<dbReference type="Pfam" id="PF00583">
    <property type="entry name" value="Acetyltransf_1"/>
    <property type="match status" value="1"/>
</dbReference>
<dbReference type="InterPro" id="IPR000182">
    <property type="entry name" value="GNAT_dom"/>
</dbReference>
<accession>A0A0S7B5Y7</accession>
<evidence type="ECO:0000259" key="1">
    <source>
        <dbReference type="PROSITE" id="PS51186"/>
    </source>
</evidence>
<dbReference type="AlphaFoldDB" id="A0A0S7B5Y7"/>
<dbReference type="Proteomes" id="UP000055060">
    <property type="component" value="Unassembled WGS sequence"/>
</dbReference>
<dbReference type="OrthoDB" id="162220at2"/>
<keyword evidence="2" id="KW-0808">Transferase</keyword>
<gene>
    <name evidence="2" type="ORF">LARV_00109</name>
</gene>
<dbReference type="SUPFAM" id="SSF55729">
    <property type="entry name" value="Acyl-CoA N-acyltransferases (Nat)"/>
    <property type="match status" value="1"/>
</dbReference>
<reference evidence="2" key="1">
    <citation type="submission" date="2015-07" db="EMBL/GenBank/DDBJ databases">
        <title>Draft Genome Sequences of Anaerolinea thermolimosa IMO-1, Bellilinea caldifistulae GOMI-1, Leptolinea tardivitalis YMTK-2, Levilinea saccharolytica KIBI-1,Longilinea arvoryzae KOME-1, Previously Described as Members of the Anaerolineaceae (Chloroflexi).</title>
        <authorList>
            <person name="Sekiguchi Y."/>
            <person name="Ohashi A."/>
            <person name="Matsuura N."/>
            <person name="Tourlousse M.D."/>
        </authorList>
    </citation>
    <scope>NUCLEOTIDE SEQUENCE [LARGE SCALE GENOMIC DNA]</scope>
    <source>
        <strain evidence="2">KOME-1</strain>
    </source>
</reference>
<dbReference type="STRING" id="360412.LARV_00109"/>
<feature type="domain" description="N-acetyltransferase" evidence="1">
    <location>
        <begin position="6"/>
        <end position="188"/>
    </location>
</feature>
<dbReference type="InterPro" id="IPR016181">
    <property type="entry name" value="Acyl_CoA_acyltransferase"/>
</dbReference>
<evidence type="ECO:0000313" key="3">
    <source>
        <dbReference type="Proteomes" id="UP000055060"/>
    </source>
</evidence>
<dbReference type="PROSITE" id="PS51186">
    <property type="entry name" value="GNAT"/>
    <property type="match status" value="1"/>
</dbReference>
<organism evidence="2">
    <name type="scientific">Longilinea arvoryzae</name>
    <dbReference type="NCBI Taxonomy" id="360412"/>
    <lineage>
        <taxon>Bacteria</taxon>
        <taxon>Bacillati</taxon>
        <taxon>Chloroflexota</taxon>
        <taxon>Anaerolineae</taxon>
        <taxon>Anaerolineales</taxon>
        <taxon>Anaerolineaceae</taxon>
        <taxon>Longilinea</taxon>
    </lineage>
</organism>
<sequence length="189" mass="21183">MVPTEYAIQPLTPERWEDFTTLFGSHGAVGGCWCMYFRRDGAWKDRNGDQNREQMHGLVQGGTVTGLLAYAGEQPVGWVSLAPRSDYAALARSRVLAPVDEQPVWSIVCFFIARKWRRKGVMRALLRGAVDYAAAHGAQIVEAYPMDHEGKVDDLSSYMGLLKPFLAEGFVEVARRSENHPVVRKNVKE</sequence>
<evidence type="ECO:0000313" key="2">
    <source>
        <dbReference type="EMBL" id="GAP12375.1"/>
    </source>
</evidence>
<dbReference type="Gene3D" id="3.40.630.30">
    <property type="match status" value="1"/>
</dbReference>
<proteinExistence type="predicted"/>
<dbReference type="GO" id="GO:0016747">
    <property type="term" value="F:acyltransferase activity, transferring groups other than amino-acyl groups"/>
    <property type="evidence" value="ECO:0007669"/>
    <property type="project" value="InterPro"/>
</dbReference>
<dbReference type="EMBL" id="DF967972">
    <property type="protein sequence ID" value="GAP12375.1"/>
    <property type="molecule type" value="Genomic_DNA"/>
</dbReference>
<keyword evidence="3" id="KW-1185">Reference proteome</keyword>